<comment type="caution">
    <text evidence="4">The sequence shown here is derived from an EMBL/GenBank/DDBJ whole genome shotgun (WGS) entry which is preliminary data.</text>
</comment>
<sequence length="418" mass="45485">MKYVLSSTLLLTLLLSGCGGGSSESGNTVTILGVVVGEQQQKLEQALAPFEEKTGIDVVYEGTDAFATLLPVRVESGDAPDVAMFPQPGLMAGFAKEGKLVPITSFLEPQTLQEAYPQTWLDLGTVEDTLYGIWYRASVKSLVWYRPDVFEAQGYQTPKTWSELMALSDQMVADGGTPWCLGLESGSATGWPGTDWVEDIMLRTAGPEVYDQWTSHQIPFNDSRVKTAFETFGQVALNPQYVVGGNVGAISTPFGDAPRGLFDNPPRCYLHRQANFIASFFPETVDLNQDVDVFVLPEINPQFGAPVLVAGDVFGMFNDTPQARALMEYLASPEPHEIWAELGGFLSPHQQVGLEVYPNAVTRKQAEILTSAETIRFDGSDLMPGAVGTGTFWSGIVDYVSGQSVNEVLESIEASWPQ</sequence>
<protein>
    <submittedName>
        <fullName evidence="4">ABC transporter substrate-binding protein</fullName>
    </submittedName>
</protein>
<gene>
    <name evidence="4" type="ORF">QQ91_0019020</name>
</gene>
<name>A0ABD4T8Z8_9CYAN</name>
<comment type="similarity">
    <text evidence="1">Belongs to the bacterial solute-binding protein 1 family.</text>
</comment>
<feature type="chain" id="PRO_5044743358" evidence="3">
    <location>
        <begin position="22"/>
        <end position="418"/>
    </location>
</feature>
<feature type="signal peptide" evidence="3">
    <location>
        <begin position="1"/>
        <end position="21"/>
    </location>
</feature>
<proteinExistence type="inferred from homology"/>
<evidence type="ECO:0000256" key="1">
    <source>
        <dbReference type="ARBA" id="ARBA00008520"/>
    </source>
</evidence>
<evidence type="ECO:0000313" key="5">
    <source>
        <dbReference type="Proteomes" id="UP000031561"/>
    </source>
</evidence>
<evidence type="ECO:0000313" key="4">
    <source>
        <dbReference type="EMBL" id="MCM1984919.1"/>
    </source>
</evidence>
<accession>A0ABD4T8Z8</accession>
<keyword evidence="3" id="KW-0732">Signal</keyword>
<evidence type="ECO:0000256" key="3">
    <source>
        <dbReference type="SAM" id="SignalP"/>
    </source>
</evidence>
<dbReference type="Proteomes" id="UP000031561">
    <property type="component" value="Unassembled WGS sequence"/>
</dbReference>
<dbReference type="PROSITE" id="PS51257">
    <property type="entry name" value="PROKAR_LIPOPROTEIN"/>
    <property type="match status" value="1"/>
</dbReference>
<dbReference type="InterPro" id="IPR050490">
    <property type="entry name" value="Bact_solute-bd_prot1"/>
</dbReference>
<dbReference type="AlphaFoldDB" id="A0ABD4T8Z8"/>
<dbReference type="SUPFAM" id="SSF53850">
    <property type="entry name" value="Periplasmic binding protein-like II"/>
    <property type="match status" value="1"/>
</dbReference>
<organism evidence="4 5">
    <name type="scientific">Lyngbya confervoides BDU141951</name>
    <dbReference type="NCBI Taxonomy" id="1574623"/>
    <lineage>
        <taxon>Bacteria</taxon>
        <taxon>Bacillati</taxon>
        <taxon>Cyanobacteriota</taxon>
        <taxon>Cyanophyceae</taxon>
        <taxon>Oscillatoriophycideae</taxon>
        <taxon>Oscillatoriales</taxon>
        <taxon>Microcoleaceae</taxon>
        <taxon>Lyngbya</taxon>
    </lineage>
</organism>
<dbReference type="Pfam" id="PF01547">
    <property type="entry name" value="SBP_bac_1"/>
    <property type="match status" value="1"/>
</dbReference>
<dbReference type="EMBL" id="JTHE03000106">
    <property type="protein sequence ID" value="MCM1984919.1"/>
    <property type="molecule type" value="Genomic_DNA"/>
</dbReference>
<dbReference type="PANTHER" id="PTHR43649">
    <property type="entry name" value="ARABINOSE-BINDING PROTEIN-RELATED"/>
    <property type="match status" value="1"/>
</dbReference>
<dbReference type="RefSeq" id="WP_166277446.1">
    <property type="nucleotide sequence ID" value="NZ_JTHE03000106.1"/>
</dbReference>
<dbReference type="InterPro" id="IPR006059">
    <property type="entry name" value="SBP"/>
</dbReference>
<dbReference type="PANTHER" id="PTHR43649:SF29">
    <property type="entry name" value="OSMOPROTECTIVE COMPOUNDS-BINDING PROTEIN GGTB"/>
    <property type="match status" value="1"/>
</dbReference>
<dbReference type="Gene3D" id="3.40.190.10">
    <property type="entry name" value="Periplasmic binding protein-like II"/>
    <property type="match status" value="2"/>
</dbReference>
<reference evidence="4 5" key="1">
    <citation type="journal article" date="2015" name="Genome Announc.">
        <title>Draft Genome Sequence of Filamentous Marine Cyanobacterium Lyngbya confervoides Strain BDU141951.</title>
        <authorList>
            <person name="Chandrababunaidu M.M."/>
            <person name="Sen D."/>
            <person name="Tripathy S."/>
        </authorList>
    </citation>
    <scope>NUCLEOTIDE SEQUENCE [LARGE SCALE GENOMIC DNA]</scope>
    <source>
        <strain evidence="4 5">BDU141951</strain>
    </source>
</reference>
<keyword evidence="2" id="KW-0813">Transport</keyword>
<keyword evidence="5" id="KW-1185">Reference proteome</keyword>
<evidence type="ECO:0000256" key="2">
    <source>
        <dbReference type="ARBA" id="ARBA00022448"/>
    </source>
</evidence>